<dbReference type="GO" id="GO:0051287">
    <property type="term" value="F:NAD binding"/>
    <property type="evidence" value="ECO:0007669"/>
    <property type="project" value="InterPro"/>
</dbReference>
<dbReference type="InterPro" id="IPR001732">
    <property type="entry name" value="UDP-Glc/GDP-Man_DH_N"/>
</dbReference>
<gene>
    <name evidence="2" type="ORF">S03H2_45426</name>
</gene>
<sequence length="53" mass="5804">MKIAIIGTGYVGLVTGVCLADFGNDIICVDNDKEKIYILNKGQLAPFRDFLNL</sequence>
<dbReference type="AlphaFoldDB" id="X1IXV1"/>
<reference evidence="2" key="1">
    <citation type="journal article" date="2014" name="Front. Microbiol.">
        <title>High frequency of phylogenetically diverse reductive dehalogenase-homologous genes in deep subseafloor sedimentary metagenomes.</title>
        <authorList>
            <person name="Kawai M."/>
            <person name="Futagami T."/>
            <person name="Toyoda A."/>
            <person name="Takaki Y."/>
            <person name="Nishi S."/>
            <person name="Hori S."/>
            <person name="Arai W."/>
            <person name="Tsubouchi T."/>
            <person name="Morono Y."/>
            <person name="Uchiyama I."/>
            <person name="Ito T."/>
            <person name="Fujiyama A."/>
            <person name="Inagaki F."/>
            <person name="Takami H."/>
        </authorList>
    </citation>
    <scope>NUCLEOTIDE SEQUENCE</scope>
    <source>
        <strain evidence="2">Expedition CK06-06</strain>
    </source>
</reference>
<dbReference type="Gene3D" id="3.40.50.720">
    <property type="entry name" value="NAD(P)-binding Rossmann-like Domain"/>
    <property type="match status" value="1"/>
</dbReference>
<proteinExistence type="predicted"/>
<dbReference type="EMBL" id="BARU01028461">
    <property type="protein sequence ID" value="GAH70919.1"/>
    <property type="molecule type" value="Genomic_DNA"/>
</dbReference>
<evidence type="ECO:0000313" key="2">
    <source>
        <dbReference type="EMBL" id="GAH70919.1"/>
    </source>
</evidence>
<accession>X1IXV1</accession>
<feature type="domain" description="UDP-glucose/GDP-mannose dehydrogenase N-terminal" evidence="1">
    <location>
        <begin position="1"/>
        <end position="44"/>
    </location>
</feature>
<dbReference type="GO" id="GO:0016616">
    <property type="term" value="F:oxidoreductase activity, acting on the CH-OH group of donors, NAD or NADP as acceptor"/>
    <property type="evidence" value="ECO:0007669"/>
    <property type="project" value="InterPro"/>
</dbReference>
<evidence type="ECO:0000259" key="1">
    <source>
        <dbReference type="Pfam" id="PF03721"/>
    </source>
</evidence>
<dbReference type="PANTHER" id="PTHR43750">
    <property type="entry name" value="UDP-GLUCOSE 6-DEHYDROGENASE TUAD"/>
    <property type="match status" value="1"/>
</dbReference>
<comment type="caution">
    <text evidence="2">The sequence shown here is derived from an EMBL/GenBank/DDBJ whole genome shotgun (WGS) entry which is preliminary data.</text>
</comment>
<dbReference type="SUPFAM" id="SSF51735">
    <property type="entry name" value="NAD(P)-binding Rossmann-fold domains"/>
    <property type="match status" value="1"/>
</dbReference>
<dbReference type="InterPro" id="IPR036291">
    <property type="entry name" value="NAD(P)-bd_dom_sf"/>
</dbReference>
<dbReference type="Pfam" id="PF03721">
    <property type="entry name" value="UDPG_MGDP_dh_N"/>
    <property type="match status" value="1"/>
</dbReference>
<dbReference type="PANTHER" id="PTHR43750:SF3">
    <property type="entry name" value="UDP-GLUCOSE 6-DEHYDROGENASE TUAD"/>
    <property type="match status" value="1"/>
</dbReference>
<organism evidence="2">
    <name type="scientific">marine sediment metagenome</name>
    <dbReference type="NCBI Taxonomy" id="412755"/>
    <lineage>
        <taxon>unclassified sequences</taxon>
        <taxon>metagenomes</taxon>
        <taxon>ecological metagenomes</taxon>
    </lineage>
</organism>
<name>X1IXV1_9ZZZZ</name>
<protein>
    <recommendedName>
        <fullName evidence="1">UDP-glucose/GDP-mannose dehydrogenase N-terminal domain-containing protein</fullName>
    </recommendedName>
</protein>